<feature type="region of interest" description="Disordered" evidence="1">
    <location>
        <begin position="1"/>
        <end position="195"/>
    </location>
</feature>
<accession>A0A341ACI7</accession>
<proteinExistence type="predicted"/>
<keyword evidence="2" id="KW-1185">Reference proteome</keyword>
<protein>
    <submittedName>
        <fullName evidence="3">Protein FRG2-like-1</fullName>
    </submittedName>
</protein>
<feature type="compositionally biased region" description="Basic and acidic residues" evidence="1">
    <location>
        <begin position="29"/>
        <end position="46"/>
    </location>
</feature>
<dbReference type="Proteomes" id="UP000252040">
    <property type="component" value="Unplaced"/>
</dbReference>
<organism evidence="2 3">
    <name type="scientific">Neophocaena asiaeorientalis asiaeorientalis</name>
    <name type="common">Yangtze finless porpoise</name>
    <name type="synonym">Neophocaena phocaenoides subsp. asiaeorientalis</name>
    <dbReference type="NCBI Taxonomy" id="1706337"/>
    <lineage>
        <taxon>Eukaryota</taxon>
        <taxon>Metazoa</taxon>
        <taxon>Chordata</taxon>
        <taxon>Craniata</taxon>
        <taxon>Vertebrata</taxon>
        <taxon>Euteleostomi</taxon>
        <taxon>Mammalia</taxon>
        <taxon>Eutheria</taxon>
        <taxon>Laurasiatheria</taxon>
        <taxon>Artiodactyla</taxon>
        <taxon>Whippomorpha</taxon>
        <taxon>Cetacea</taxon>
        <taxon>Odontoceti</taxon>
        <taxon>Phocoenidae</taxon>
        <taxon>Neophocaena</taxon>
    </lineage>
</organism>
<dbReference type="AlphaFoldDB" id="A0A341ACI7"/>
<feature type="compositionally biased region" description="Basic residues" evidence="1">
    <location>
        <begin position="169"/>
        <end position="184"/>
    </location>
</feature>
<evidence type="ECO:0000256" key="1">
    <source>
        <dbReference type="SAM" id="MobiDB-lite"/>
    </source>
</evidence>
<gene>
    <name evidence="3" type="primary">LOC112390534</name>
</gene>
<dbReference type="PANTHER" id="PTHR31883:SF1">
    <property type="entry name" value="PROTEIN FRG2-LIKE-2"/>
    <property type="match status" value="1"/>
</dbReference>
<dbReference type="GeneID" id="112390534"/>
<dbReference type="PANTHER" id="PTHR31883">
    <property type="entry name" value="PROTEIN FRG2-RELATED"/>
    <property type="match status" value="1"/>
</dbReference>
<name>A0A341ACI7_NEOAA</name>
<dbReference type="KEGG" id="nasi:112390534"/>
<feature type="compositionally biased region" description="Basic and acidic residues" evidence="1">
    <location>
        <begin position="142"/>
        <end position="168"/>
    </location>
</feature>
<dbReference type="InParanoid" id="A0A341ACI7"/>
<dbReference type="PRINTS" id="PR02074">
    <property type="entry name" value="PROTEINFRG2"/>
</dbReference>
<feature type="compositionally biased region" description="Basic and acidic residues" evidence="1">
    <location>
        <begin position="92"/>
        <end position="101"/>
    </location>
</feature>
<evidence type="ECO:0000313" key="3">
    <source>
        <dbReference type="RefSeq" id="XP_024587273.1"/>
    </source>
</evidence>
<dbReference type="InterPro" id="IPR026245">
    <property type="entry name" value="FRG2"/>
</dbReference>
<dbReference type="Pfam" id="PF15315">
    <property type="entry name" value="FRG2"/>
    <property type="match status" value="1"/>
</dbReference>
<feature type="compositionally biased region" description="Polar residues" evidence="1">
    <location>
        <begin position="12"/>
        <end position="27"/>
    </location>
</feature>
<reference evidence="3" key="1">
    <citation type="submission" date="2025-08" db="UniProtKB">
        <authorList>
            <consortium name="RefSeq"/>
        </authorList>
    </citation>
    <scope>IDENTIFICATION</scope>
    <source>
        <tissue evidence="3">Meat</tissue>
    </source>
</reference>
<evidence type="ECO:0000313" key="2">
    <source>
        <dbReference type="Proteomes" id="UP000252040"/>
    </source>
</evidence>
<sequence length="289" mass="32161">MESGTEDLHPHSPSTEHPTDQPPVQQDSMEERGSDVEDKLSQEKGKTFSSRSVMGDVPQPYGGFEYSGNDPPEPYYCSSSWSEPETDEEENSKENETRDRNSCTTLSDSERGSSQESSRKRKLNSRDGTFERTGASPAERSATLEKKKQKVLDSGHSRKSEEIRDARPRRSQRRRPGRSKRPRSRSPGDQPPPLRKSLLTALRSMSEAIYQNIVNVYNQKGYSPLLWEQLAQLRGPLCTAVLTMYAMANQAAYVFPAEGWLVPTPLSAPWSPAGDGGEGPCSKDSLPLP</sequence>
<dbReference type="RefSeq" id="XP_024587273.1">
    <property type="nucleotide sequence ID" value="XM_024731505.1"/>
</dbReference>
<feature type="compositionally biased region" description="Basic and acidic residues" evidence="1">
    <location>
        <begin position="1"/>
        <end position="10"/>
    </location>
</feature>